<evidence type="ECO:0000313" key="3">
    <source>
        <dbReference type="Proteomes" id="UP001595528"/>
    </source>
</evidence>
<keyword evidence="1" id="KW-1133">Transmembrane helix</keyword>
<name>A0ABV7L3G6_9PROT</name>
<feature type="transmembrane region" description="Helical" evidence="1">
    <location>
        <begin position="122"/>
        <end position="142"/>
    </location>
</feature>
<sequence>MPAVDASTAPARRGYGQLLFFAALALGSGIALWQRDGWEAILVAVDQGSGLILAVAPIILGAMLVAGYARALLPQALVARWLGAESGFRGLLLAMAVGMVTPGGPFASFALVVGLAGTGADIGACITYLTAWSVLGLHRLIMWEIPLLGPDLAFLRYASCIALPLLAGVMARLLVRHFGFRPLPDRL</sequence>
<dbReference type="RefSeq" id="WP_379903208.1">
    <property type="nucleotide sequence ID" value="NZ_JBHRTR010000031.1"/>
</dbReference>
<keyword evidence="1" id="KW-0812">Transmembrane</keyword>
<gene>
    <name evidence="2" type="ORF">ACFOGJ_18360</name>
</gene>
<evidence type="ECO:0000313" key="2">
    <source>
        <dbReference type="EMBL" id="MFC3229216.1"/>
    </source>
</evidence>
<reference evidence="3" key="1">
    <citation type="journal article" date="2019" name="Int. J. Syst. Evol. Microbiol.">
        <title>The Global Catalogue of Microorganisms (GCM) 10K type strain sequencing project: providing services to taxonomists for standard genome sequencing and annotation.</title>
        <authorList>
            <consortium name="The Broad Institute Genomics Platform"/>
            <consortium name="The Broad Institute Genome Sequencing Center for Infectious Disease"/>
            <person name="Wu L."/>
            <person name="Ma J."/>
        </authorList>
    </citation>
    <scope>NUCLEOTIDE SEQUENCE [LARGE SCALE GENOMIC DNA]</scope>
    <source>
        <strain evidence="3">KCTC 42964</strain>
    </source>
</reference>
<dbReference type="EMBL" id="JBHRTR010000031">
    <property type="protein sequence ID" value="MFC3229216.1"/>
    <property type="molecule type" value="Genomic_DNA"/>
</dbReference>
<dbReference type="Proteomes" id="UP001595528">
    <property type="component" value="Unassembled WGS sequence"/>
</dbReference>
<comment type="caution">
    <text evidence="2">The sequence shown here is derived from an EMBL/GenBank/DDBJ whole genome shotgun (WGS) entry which is preliminary data.</text>
</comment>
<feature type="transmembrane region" description="Helical" evidence="1">
    <location>
        <begin position="154"/>
        <end position="175"/>
    </location>
</feature>
<evidence type="ECO:0008006" key="4">
    <source>
        <dbReference type="Google" id="ProtNLM"/>
    </source>
</evidence>
<protein>
    <recommendedName>
        <fullName evidence="4">Permease</fullName>
    </recommendedName>
</protein>
<accession>A0ABV7L3G6</accession>
<keyword evidence="1" id="KW-0472">Membrane</keyword>
<organism evidence="2 3">
    <name type="scientific">Marinibaculum pumilum</name>
    <dbReference type="NCBI Taxonomy" id="1766165"/>
    <lineage>
        <taxon>Bacteria</taxon>
        <taxon>Pseudomonadati</taxon>
        <taxon>Pseudomonadota</taxon>
        <taxon>Alphaproteobacteria</taxon>
        <taxon>Rhodospirillales</taxon>
        <taxon>Rhodospirillaceae</taxon>
        <taxon>Marinibaculum</taxon>
    </lineage>
</organism>
<feature type="transmembrane region" description="Helical" evidence="1">
    <location>
        <begin position="40"/>
        <end position="71"/>
    </location>
</feature>
<proteinExistence type="predicted"/>
<feature type="transmembrane region" description="Helical" evidence="1">
    <location>
        <begin position="15"/>
        <end position="33"/>
    </location>
</feature>
<keyword evidence="3" id="KW-1185">Reference proteome</keyword>
<evidence type="ECO:0000256" key="1">
    <source>
        <dbReference type="SAM" id="Phobius"/>
    </source>
</evidence>
<feature type="transmembrane region" description="Helical" evidence="1">
    <location>
        <begin position="91"/>
        <end position="115"/>
    </location>
</feature>